<evidence type="ECO:0000256" key="6">
    <source>
        <dbReference type="ARBA" id="ARBA00022840"/>
    </source>
</evidence>
<sequence>MELSEYLRVLRAHWIGVLLLTILGTAGAGAYTLTQPKIYAANANGVVTVASEATTDPAVGINNDTLAKSKAVSYVEIATGRAVAQRVIDDLGLQTDPAGLIGDISVTQPLNTTLLKITARASSPKLAQQLADAWVKATAAEVKEIENPNDDIPNAVYVAPIESAELPSTPVSPNPPRNLGIGFVLGLLLGIAYAVVRSRLDQRLRSSTDFDKEFGVSVVGRVPAIKQLDDGENNGPAVLAVSKSSGSAGWEPGEAFRKLRTSIAYMDVDNPPRIIVVTSPQPNDGKSTTAANLAAAIAISGQAVTLVDGDLRRPSVADGFGLVEGAGLTDVLIGRVTLNDVLQDSPDFEGLTVLAAGSIPPNPSELLGSRAMHSLVQELARDGMVIIDAPPLLPVTDAAILARECDGAIVVLSHGRTVRQELQDALNSIFSVKGRVLGLVVNRVPRRESGTGYYTGYYATSTVPEGVGSKAARKGRRVSR</sequence>
<feature type="domain" description="CobQ/CobB/MinD/ParA nucleotide binding" evidence="10">
    <location>
        <begin position="275"/>
        <end position="452"/>
    </location>
</feature>
<accession>A0ABP7XAU8</accession>
<dbReference type="InterPro" id="IPR050445">
    <property type="entry name" value="Bact_polysacc_biosynth/exp"/>
</dbReference>
<keyword evidence="5" id="KW-0547">Nucleotide-binding</keyword>
<dbReference type="NCBIfam" id="TIGR01007">
    <property type="entry name" value="eps_fam"/>
    <property type="match status" value="1"/>
</dbReference>
<evidence type="ECO:0000256" key="2">
    <source>
        <dbReference type="ARBA" id="ARBA00006683"/>
    </source>
</evidence>
<comment type="subcellular location">
    <subcellularLocation>
        <location evidence="1">Cell membrane</location>
        <topology evidence="1">Multi-pass membrane protein</topology>
    </subcellularLocation>
</comment>
<evidence type="ECO:0000259" key="11">
    <source>
        <dbReference type="Pfam" id="PF02706"/>
    </source>
</evidence>
<evidence type="ECO:0000256" key="4">
    <source>
        <dbReference type="ARBA" id="ARBA00022692"/>
    </source>
</evidence>
<keyword evidence="6" id="KW-0067">ATP-binding</keyword>
<dbReference type="RefSeq" id="WP_344731540.1">
    <property type="nucleotide sequence ID" value="NZ_BAAAZH010000003.1"/>
</dbReference>
<dbReference type="SUPFAM" id="SSF52540">
    <property type="entry name" value="P-loop containing nucleoside triphosphate hydrolases"/>
    <property type="match status" value="1"/>
</dbReference>
<protein>
    <submittedName>
        <fullName evidence="12">Polysaccharide biosynthesis tyrosine autokinase</fullName>
    </submittedName>
</protein>
<evidence type="ECO:0000256" key="8">
    <source>
        <dbReference type="ARBA" id="ARBA00023136"/>
    </source>
</evidence>
<dbReference type="InterPro" id="IPR005702">
    <property type="entry name" value="Wzc-like_C"/>
</dbReference>
<evidence type="ECO:0000256" key="7">
    <source>
        <dbReference type="ARBA" id="ARBA00022989"/>
    </source>
</evidence>
<dbReference type="InterPro" id="IPR003856">
    <property type="entry name" value="LPS_length_determ_N"/>
</dbReference>
<evidence type="ECO:0000256" key="3">
    <source>
        <dbReference type="ARBA" id="ARBA00022475"/>
    </source>
</evidence>
<evidence type="ECO:0000313" key="13">
    <source>
        <dbReference type="Proteomes" id="UP001501495"/>
    </source>
</evidence>
<dbReference type="CDD" id="cd05387">
    <property type="entry name" value="BY-kinase"/>
    <property type="match status" value="1"/>
</dbReference>
<dbReference type="Gene3D" id="3.40.50.300">
    <property type="entry name" value="P-loop containing nucleotide triphosphate hydrolases"/>
    <property type="match status" value="1"/>
</dbReference>
<evidence type="ECO:0000313" key="12">
    <source>
        <dbReference type="EMBL" id="GAA4109643.1"/>
    </source>
</evidence>
<evidence type="ECO:0000256" key="5">
    <source>
        <dbReference type="ARBA" id="ARBA00022741"/>
    </source>
</evidence>
<dbReference type="InterPro" id="IPR002586">
    <property type="entry name" value="CobQ/CobB/MinD/ParA_Nub-bd_dom"/>
</dbReference>
<dbReference type="Proteomes" id="UP001501495">
    <property type="component" value="Unassembled WGS sequence"/>
</dbReference>
<keyword evidence="4 9" id="KW-0812">Transmembrane</keyword>
<reference evidence="13" key="1">
    <citation type="journal article" date="2019" name="Int. J. Syst. Evol. Microbiol.">
        <title>The Global Catalogue of Microorganisms (GCM) 10K type strain sequencing project: providing services to taxonomists for standard genome sequencing and annotation.</title>
        <authorList>
            <consortium name="The Broad Institute Genomics Platform"/>
            <consortium name="The Broad Institute Genome Sequencing Center for Infectious Disease"/>
            <person name="Wu L."/>
            <person name="Ma J."/>
        </authorList>
    </citation>
    <scope>NUCLEOTIDE SEQUENCE [LARGE SCALE GENOMIC DNA]</scope>
    <source>
        <strain evidence="13">JCM 16703</strain>
    </source>
</reference>
<dbReference type="InterPro" id="IPR027417">
    <property type="entry name" value="P-loop_NTPase"/>
</dbReference>
<dbReference type="Pfam" id="PF02706">
    <property type="entry name" value="Wzz"/>
    <property type="match status" value="1"/>
</dbReference>
<name>A0ABP7XAU8_9ACTN</name>
<feature type="transmembrane region" description="Helical" evidence="9">
    <location>
        <begin position="179"/>
        <end position="196"/>
    </location>
</feature>
<keyword evidence="3" id="KW-1003">Cell membrane</keyword>
<evidence type="ECO:0000256" key="1">
    <source>
        <dbReference type="ARBA" id="ARBA00004651"/>
    </source>
</evidence>
<comment type="similarity">
    <text evidence="2">Belongs to the CpsC/CapA family.</text>
</comment>
<evidence type="ECO:0000256" key="9">
    <source>
        <dbReference type="SAM" id="Phobius"/>
    </source>
</evidence>
<dbReference type="Pfam" id="PF01656">
    <property type="entry name" value="CbiA"/>
    <property type="match status" value="1"/>
</dbReference>
<feature type="transmembrane region" description="Helical" evidence="9">
    <location>
        <begin position="12"/>
        <end position="33"/>
    </location>
</feature>
<evidence type="ECO:0000259" key="10">
    <source>
        <dbReference type="Pfam" id="PF01656"/>
    </source>
</evidence>
<keyword evidence="8 9" id="KW-0472">Membrane</keyword>
<feature type="domain" description="Polysaccharide chain length determinant N-terminal" evidence="11">
    <location>
        <begin position="2"/>
        <end position="91"/>
    </location>
</feature>
<dbReference type="EMBL" id="BAAAZH010000003">
    <property type="protein sequence ID" value="GAA4109643.1"/>
    <property type="molecule type" value="Genomic_DNA"/>
</dbReference>
<dbReference type="PANTHER" id="PTHR32309:SF13">
    <property type="entry name" value="FERRIC ENTEROBACTIN TRANSPORT PROTEIN FEPE"/>
    <property type="match status" value="1"/>
</dbReference>
<keyword evidence="13" id="KW-1185">Reference proteome</keyword>
<comment type="caution">
    <text evidence="12">The sequence shown here is derived from an EMBL/GenBank/DDBJ whole genome shotgun (WGS) entry which is preliminary data.</text>
</comment>
<dbReference type="PANTHER" id="PTHR32309">
    <property type="entry name" value="TYROSINE-PROTEIN KINASE"/>
    <property type="match status" value="1"/>
</dbReference>
<proteinExistence type="inferred from homology"/>
<organism evidence="12 13">
    <name type="scientific">Nocardioides fonticola</name>
    <dbReference type="NCBI Taxonomy" id="450363"/>
    <lineage>
        <taxon>Bacteria</taxon>
        <taxon>Bacillati</taxon>
        <taxon>Actinomycetota</taxon>
        <taxon>Actinomycetes</taxon>
        <taxon>Propionibacteriales</taxon>
        <taxon>Nocardioidaceae</taxon>
        <taxon>Nocardioides</taxon>
    </lineage>
</organism>
<gene>
    <name evidence="12" type="ORF">GCM10022215_04110</name>
</gene>
<keyword evidence="7 9" id="KW-1133">Transmembrane helix</keyword>